<dbReference type="AlphaFoldDB" id="A0A419A6D4"/>
<sequence>MAAADPEIKDRMAIEAQRCRVMMAAAALPEECGDEIAPSPARGGFVLERFRHLEEGRDDEFIQTSKGYVRRLPVRRADAFDAMIAAALRAKRDEMPLSYGQIAIGRRYHDLVEMLSSDGTKLSQLQGSTGSGDNGGWMDRRLALSAELAGMRRRIGNGVAMAVRRIRPSDRGSKARGTITDRVLVDMVCLQGRGIKAILLAHGWQDDGRNKKALREALSASLDRMMGYRAEKSS</sequence>
<keyword evidence="2" id="KW-1185">Reference proteome</keyword>
<dbReference type="EMBL" id="QZEW01000044">
    <property type="protein sequence ID" value="RJL13702.1"/>
    <property type="molecule type" value="Genomic_DNA"/>
</dbReference>
<reference evidence="2" key="1">
    <citation type="submission" date="2018-09" db="EMBL/GenBank/DDBJ databases">
        <title>Paracoccus onubensis nov. sp. a moderate halophilic bacterium isolated from Gruta de las Maravillas (Aracena, Spain).</title>
        <authorList>
            <person name="Jurado V."/>
            <person name="Gutierrez-Patricio S."/>
            <person name="Gonzalez-Pimentel J.L."/>
            <person name="Miller A.Z."/>
            <person name="Laiz L."/>
            <person name="Saiz-Jimenez C."/>
        </authorList>
    </citation>
    <scope>NUCLEOTIDE SEQUENCE [LARGE SCALE GENOMIC DNA]</scope>
    <source>
        <strain evidence="2">DSM 26381</strain>
    </source>
</reference>
<evidence type="ECO:0000313" key="2">
    <source>
        <dbReference type="Proteomes" id="UP000283587"/>
    </source>
</evidence>
<name>A0A419A6D4_9RHOB</name>
<dbReference type="OrthoDB" id="7667008at2"/>
<comment type="caution">
    <text evidence="1">The sequence shown here is derived from an EMBL/GenBank/DDBJ whole genome shotgun (WGS) entry which is preliminary data.</text>
</comment>
<evidence type="ECO:0000313" key="1">
    <source>
        <dbReference type="EMBL" id="RJL13702.1"/>
    </source>
</evidence>
<protein>
    <submittedName>
        <fullName evidence="1">Uncharacterized protein</fullName>
    </submittedName>
</protein>
<proteinExistence type="predicted"/>
<dbReference type="Proteomes" id="UP000283587">
    <property type="component" value="Unassembled WGS sequence"/>
</dbReference>
<organism evidence="1 2">
    <name type="scientific">Paracoccus siganidrum</name>
    <dbReference type="NCBI Taxonomy" id="1276757"/>
    <lineage>
        <taxon>Bacteria</taxon>
        <taxon>Pseudomonadati</taxon>
        <taxon>Pseudomonadota</taxon>
        <taxon>Alphaproteobacteria</taxon>
        <taxon>Rhodobacterales</taxon>
        <taxon>Paracoccaceae</taxon>
        <taxon>Paracoccus</taxon>
    </lineage>
</organism>
<gene>
    <name evidence="1" type="ORF">D3P05_11880</name>
</gene>
<accession>A0A419A6D4</accession>